<accession>A0ABQ5JWY2</accession>
<gene>
    <name evidence="2" type="ORF">ADUPG1_011737</name>
</gene>
<evidence type="ECO:0000256" key="1">
    <source>
        <dbReference type="SAM" id="Phobius"/>
    </source>
</evidence>
<dbReference type="Proteomes" id="UP001057375">
    <property type="component" value="Unassembled WGS sequence"/>
</dbReference>
<name>A0ABQ5JWY2_9EUKA</name>
<sequence length="102" mass="10575">MIVSSISVTLSSTPVRVAVAVVSPAAISRLVELTKVTVTGVLLILLSVAVSVAVPPFSAIFALLLDKVTVGLSAVKFQVVASFIPAKLFPELSFIAVVAIWI</sequence>
<keyword evidence="1" id="KW-0812">Transmembrane</keyword>
<evidence type="ECO:0000313" key="3">
    <source>
        <dbReference type="Proteomes" id="UP001057375"/>
    </source>
</evidence>
<keyword evidence="1" id="KW-1133">Transmembrane helix</keyword>
<keyword evidence="3" id="KW-1185">Reference proteome</keyword>
<dbReference type="EMBL" id="BQXS01012243">
    <property type="protein sequence ID" value="GKT20589.1"/>
    <property type="molecule type" value="Genomic_DNA"/>
</dbReference>
<protein>
    <submittedName>
        <fullName evidence="2">Uncharacterized protein</fullName>
    </submittedName>
</protein>
<reference evidence="2" key="1">
    <citation type="submission" date="2022-03" db="EMBL/GenBank/DDBJ databases">
        <title>Draft genome sequence of Aduncisulcus paluster, a free-living microaerophilic Fornicata.</title>
        <authorList>
            <person name="Yuyama I."/>
            <person name="Kume K."/>
            <person name="Tamura T."/>
            <person name="Inagaki Y."/>
            <person name="Hashimoto T."/>
        </authorList>
    </citation>
    <scope>NUCLEOTIDE SEQUENCE</scope>
    <source>
        <strain evidence="2">NY0171</strain>
    </source>
</reference>
<organism evidence="2 3">
    <name type="scientific">Aduncisulcus paluster</name>
    <dbReference type="NCBI Taxonomy" id="2918883"/>
    <lineage>
        <taxon>Eukaryota</taxon>
        <taxon>Metamonada</taxon>
        <taxon>Carpediemonas-like organisms</taxon>
        <taxon>Aduncisulcus</taxon>
    </lineage>
</organism>
<feature type="transmembrane region" description="Helical" evidence="1">
    <location>
        <begin position="36"/>
        <end position="65"/>
    </location>
</feature>
<evidence type="ECO:0000313" key="2">
    <source>
        <dbReference type="EMBL" id="GKT20589.1"/>
    </source>
</evidence>
<proteinExistence type="predicted"/>
<comment type="caution">
    <text evidence="2">The sequence shown here is derived from an EMBL/GenBank/DDBJ whole genome shotgun (WGS) entry which is preliminary data.</text>
</comment>
<feature type="transmembrane region" description="Helical" evidence="1">
    <location>
        <begin position="77"/>
        <end position="101"/>
    </location>
</feature>
<keyword evidence="1" id="KW-0472">Membrane</keyword>